<evidence type="ECO:0000256" key="1">
    <source>
        <dbReference type="ARBA" id="ARBA00004401"/>
    </source>
</evidence>
<evidence type="ECO:0000256" key="2">
    <source>
        <dbReference type="ARBA" id="ARBA00022475"/>
    </source>
</evidence>
<proteinExistence type="inferred from homology"/>
<dbReference type="Pfam" id="PF13145">
    <property type="entry name" value="Rotamase_2"/>
    <property type="match status" value="1"/>
</dbReference>
<evidence type="ECO:0000256" key="6">
    <source>
        <dbReference type="ARBA" id="ARBA00023186"/>
    </source>
</evidence>
<keyword evidence="6" id="KW-0143">Chaperone</keyword>
<dbReference type="PANTHER" id="PTHR47529:SF1">
    <property type="entry name" value="PERIPLASMIC CHAPERONE PPID"/>
    <property type="match status" value="1"/>
</dbReference>
<dbReference type="SUPFAM" id="SSF109998">
    <property type="entry name" value="Triger factor/SurA peptide-binding domain-like"/>
    <property type="match status" value="1"/>
</dbReference>
<dbReference type="GO" id="GO:0005886">
    <property type="term" value="C:plasma membrane"/>
    <property type="evidence" value="ECO:0007669"/>
    <property type="project" value="UniProtKB-SubCell"/>
</dbReference>
<keyword evidence="5 8" id="KW-0472">Membrane</keyword>
<evidence type="ECO:0000256" key="8">
    <source>
        <dbReference type="SAM" id="Phobius"/>
    </source>
</evidence>
<feature type="domain" description="PpiC" evidence="9">
    <location>
        <begin position="254"/>
        <end position="372"/>
    </location>
</feature>
<reference evidence="10" key="1">
    <citation type="submission" date="2020-10" db="EMBL/GenBank/DDBJ databases">
        <title>Paenihalocynthiibacter styelae gen. nov., sp. nov., isolated from stalked sea squirt Styela clava.</title>
        <authorList>
            <person name="Kim Y.-O."/>
            <person name="Yoon J.-H."/>
        </authorList>
    </citation>
    <scope>NUCLEOTIDE SEQUENCE</scope>
    <source>
        <strain evidence="10">MYP1-1</strain>
    </source>
</reference>
<name>A0A8J7INB9_9RHOB</name>
<evidence type="ECO:0000259" key="9">
    <source>
        <dbReference type="Pfam" id="PF13145"/>
    </source>
</evidence>
<keyword evidence="4 8" id="KW-1133">Transmembrane helix</keyword>
<comment type="similarity">
    <text evidence="7">Belongs to the PpiD chaperone family.</text>
</comment>
<dbReference type="GO" id="GO:0003755">
    <property type="term" value="F:peptidyl-prolyl cis-trans isomerase activity"/>
    <property type="evidence" value="ECO:0007669"/>
    <property type="project" value="InterPro"/>
</dbReference>
<dbReference type="InterPro" id="IPR027304">
    <property type="entry name" value="Trigger_fact/SurA_dom_sf"/>
</dbReference>
<feature type="transmembrane region" description="Helical" evidence="8">
    <location>
        <begin position="12"/>
        <end position="30"/>
    </location>
</feature>
<evidence type="ECO:0000256" key="4">
    <source>
        <dbReference type="ARBA" id="ARBA00022989"/>
    </source>
</evidence>
<dbReference type="RefSeq" id="WP_228847022.1">
    <property type="nucleotide sequence ID" value="NZ_JADCKQ010000001.1"/>
</dbReference>
<keyword evidence="11" id="KW-1185">Reference proteome</keyword>
<keyword evidence="3 8" id="KW-0812">Transmembrane</keyword>
<evidence type="ECO:0000256" key="7">
    <source>
        <dbReference type="ARBA" id="ARBA00038408"/>
    </source>
</evidence>
<dbReference type="InterPro" id="IPR052029">
    <property type="entry name" value="PpiD_chaperone"/>
</dbReference>
<dbReference type="Pfam" id="PF13624">
    <property type="entry name" value="SurA_N_3"/>
    <property type="match status" value="1"/>
</dbReference>
<dbReference type="PANTHER" id="PTHR47529">
    <property type="entry name" value="PEPTIDYL-PROLYL CIS-TRANS ISOMERASE D"/>
    <property type="match status" value="1"/>
</dbReference>
<keyword evidence="2" id="KW-1003">Cell membrane</keyword>
<sequence>MASAKSGPITKFFVWAIIVMLVVGLGGFGLSNFGGSSQAVVTAGSRSVTVQEYYNALQGELRQVAAETQQPATLASVNEIYTQIYGQTLDQQVLDRLTLDAALDNEAAEMGISAGDVQVRDQLISTPAFAGLDGSFDEDAYKETLSRNNLNTRDYENSIRDDIARTLVQAAMVSGLNAGEAQVNALLNYEAQRRDISWIRLDEGDLPDPLATPTEEQLAAYHEANAAADFTTPRTKEITFVQLLPEMLFDTVEIDETALQELYDSRADEFIVAERRLLERLVFGSQEDADTAATRLTSGEITFDALVEERGLNLSDLDMGDVLATDLDAETAEAIFALDGPGVTGTLPSTFGPAIFRMNGILPERITTFETALPILRQDLAADRARRVIEALATDIDDLLAGGATLEDVAEETDMVLNTISWSDDQGAGIAAYVDFREAAAALTEDDFPEVMTLDDGGIFAMRLDGFTEPFVLPIDEVREKVIAGWETQETDTVLAAHAETLAGQIALGATAEDLGLESMSESDLTRRSFIDAVPSDMVRSVFGTGAGTHIVLSEFGSTFLVFVNDVKDPDMENPETIALQERIQTALTQSIAQDAYAAWARERLNAAGATRNQAAINGLLTQIP</sequence>
<comment type="subcellular location">
    <subcellularLocation>
        <location evidence="1">Cell membrane</location>
        <topology evidence="1">Single-pass type II membrane protein</topology>
    </subcellularLocation>
</comment>
<evidence type="ECO:0000256" key="5">
    <source>
        <dbReference type="ARBA" id="ARBA00023136"/>
    </source>
</evidence>
<dbReference type="Gene3D" id="1.10.4030.10">
    <property type="entry name" value="Porin chaperone SurA, peptide-binding domain"/>
    <property type="match status" value="1"/>
</dbReference>
<dbReference type="EMBL" id="JADCKQ010000001">
    <property type="protein sequence ID" value="MBI1492051.1"/>
    <property type="molecule type" value="Genomic_DNA"/>
</dbReference>
<evidence type="ECO:0000256" key="3">
    <source>
        <dbReference type="ARBA" id="ARBA00022692"/>
    </source>
</evidence>
<gene>
    <name evidence="10" type="ORF">H1D41_00210</name>
</gene>
<organism evidence="10 11">
    <name type="scientific">Halocynthiibacter styelae</name>
    <dbReference type="NCBI Taxonomy" id="2761955"/>
    <lineage>
        <taxon>Bacteria</taxon>
        <taxon>Pseudomonadati</taxon>
        <taxon>Pseudomonadota</taxon>
        <taxon>Alphaproteobacteria</taxon>
        <taxon>Rhodobacterales</taxon>
        <taxon>Paracoccaceae</taxon>
        <taxon>Halocynthiibacter</taxon>
    </lineage>
</organism>
<accession>A0A8J7INB9</accession>
<dbReference type="InterPro" id="IPR000297">
    <property type="entry name" value="PPIase_PpiC"/>
</dbReference>
<protein>
    <submittedName>
        <fullName evidence="10">SurA N-terminal domain-containing protein</fullName>
    </submittedName>
</protein>
<dbReference type="Proteomes" id="UP000640583">
    <property type="component" value="Unassembled WGS sequence"/>
</dbReference>
<dbReference type="AlphaFoldDB" id="A0A8J7INB9"/>
<dbReference type="SUPFAM" id="SSF54534">
    <property type="entry name" value="FKBP-like"/>
    <property type="match status" value="1"/>
</dbReference>
<evidence type="ECO:0000313" key="10">
    <source>
        <dbReference type="EMBL" id="MBI1492051.1"/>
    </source>
</evidence>
<evidence type="ECO:0000313" key="11">
    <source>
        <dbReference type="Proteomes" id="UP000640583"/>
    </source>
</evidence>
<comment type="caution">
    <text evidence="10">The sequence shown here is derived from an EMBL/GenBank/DDBJ whole genome shotgun (WGS) entry which is preliminary data.</text>
</comment>